<evidence type="ECO:0000313" key="2">
    <source>
        <dbReference type="Proteomes" id="UP000825483"/>
    </source>
</evidence>
<dbReference type="InterPro" id="IPR046562">
    <property type="entry name" value="DUF6717"/>
</dbReference>
<comment type="caution">
    <text evidence="1">The sequence shown here is derived from an EMBL/GenBank/DDBJ whole genome shotgun (WGS) entry which is preliminary data.</text>
</comment>
<protein>
    <submittedName>
        <fullName evidence="1">Uncharacterized protein</fullName>
    </submittedName>
</protein>
<dbReference type="AlphaFoldDB" id="A0A9R1CCN3"/>
<proteinExistence type="predicted"/>
<dbReference type="Proteomes" id="UP000825483">
    <property type="component" value="Unassembled WGS sequence"/>
</dbReference>
<keyword evidence="2" id="KW-1185">Reference proteome</keyword>
<dbReference type="EMBL" id="BPUB01000002">
    <property type="protein sequence ID" value="GJG60136.1"/>
    <property type="molecule type" value="Genomic_DNA"/>
</dbReference>
<name>A0A9R1CCN3_9BACT</name>
<organism evidence="1 2">
    <name type="scientific">Prevotella lacticifex</name>
    <dbReference type="NCBI Taxonomy" id="2854755"/>
    <lineage>
        <taxon>Bacteria</taxon>
        <taxon>Pseudomonadati</taxon>
        <taxon>Bacteroidota</taxon>
        <taxon>Bacteroidia</taxon>
        <taxon>Bacteroidales</taxon>
        <taxon>Prevotellaceae</taxon>
        <taxon>Prevotella</taxon>
    </lineage>
</organism>
<dbReference type="Pfam" id="PF20475">
    <property type="entry name" value="DUF6717"/>
    <property type="match status" value="1"/>
</dbReference>
<accession>A0A9R1CCN3</accession>
<evidence type="ECO:0000313" key="1">
    <source>
        <dbReference type="EMBL" id="GJG60136.1"/>
    </source>
</evidence>
<sequence length="118" mass="13689">MRRSKYDLAFHREDDGVWYVDFPDWPFAHHNLAMVGGADKLCSYLADGKRTIRVEVIACKHPISLSGYSILTKTYSNLFYGADYDATGFENLHRSVWICPVTLFVLGRYPKYLYLKKI</sequence>
<reference evidence="1" key="1">
    <citation type="journal article" date="2022" name="Int. J. Syst. Evol. Microbiol.">
        <title>Prevotella lacticifex sp. nov., isolated from the rumen of cows.</title>
        <authorList>
            <person name="Shinkai T."/>
            <person name="Ikeyama N."/>
            <person name="Kumagai M."/>
            <person name="Ohmori H."/>
            <person name="Sakamoto M."/>
            <person name="Ohkuma M."/>
            <person name="Mitsumori M."/>
        </authorList>
    </citation>
    <scope>NUCLEOTIDE SEQUENCE</scope>
    <source>
        <strain evidence="1">R5076</strain>
    </source>
</reference>
<gene>
    <name evidence="1" type="ORF">PRLR5076_29870</name>
</gene>